<gene>
    <name evidence="7" type="ORF">SAMN04490247_2070</name>
</gene>
<protein>
    <recommendedName>
        <fullName evidence="4">Pseudouridine synthase</fullName>
        <ecNumber evidence="4">5.4.99.-</ecNumber>
    </recommendedName>
</protein>
<dbReference type="InterPro" id="IPR020103">
    <property type="entry name" value="PsdUridine_synth_cat_dom_sf"/>
</dbReference>
<comment type="similarity">
    <text evidence="2 4">Belongs to the pseudouridine synthase RluA family.</text>
</comment>
<dbReference type="PANTHER" id="PTHR21600">
    <property type="entry name" value="MITOCHONDRIAL RNA PSEUDOURIDINE SYNTHASE"/>
    <property type="match status" value="1"/>
</dbReference>
<feature type="region of interest" description="Disordered" evidence="5">
    <location>
        <begin position="182"/>
        <end position="201"/>
    </location>
</feature>
<dbReference type="STRING" id="86666.SAMN04490247_2070"/>
<dbReference type="InterPro" id="IPR006145">
    <property type="entry name" value="PsdUridine_synth_RsuA/RluA"/>
</dbReference>
<proteinExistence type="inferred from homology"/>
<dbReference type="EC" id="5.4.99.-" evidence="4"/>
<reference evidence="8" key="1">
    <citation type="submission" date="2016-10" db="EMBL/GenBank/DDBJ databases">
        <authorList>
            <person name="Varghese N."/>
            <person name="Submissions S."/>
        </authorList>
    </citation>
    <scope>NUCLEOTIDE SEQUENCE [LARGE SCALE GENOMIC DNA]</scope>
    <source>
        <strain evidence="8">DSM 4771</strain>
    </source>
</reference>
<accession>A0A1G8U6G1</accession>
<dbReference type="GO" id="GO:0003723">
    <property type="term" value="F:RNA binding"/>
    <property type="evidence" value="ECO:0007669"/>
    <property type="project" value="InterPro"/>
</dbReference>
<dbReference type="SUPFAM" id="SSF55120">
    <property type="entry name" value="Pseudouridine synthase"/>
    <property type="match status" value="1"/>
</dbReference>
<dbReference type="AlphaFoldDB" id="A0A1G8U6G1"/>
<dbReference type="InterPro" id="IPR006225">
    <property type="entry name" value="PsdUridine_synth_RluC/D"/>
</dbReference>
<dbReference type="InterPro" id="IPR006224">
    <property type="entry name" value="PsdUridine_synth_RluA-like_CS"/>
</dbReference>
<dbReference type="OrthoDB" id="9807829at2"/>
<dbReference type="PANTHER" id="PTHR21600:SF71">
    <property type="entry name" value="PSEUDOURIDINE SYNTHASE"/>
    <property type="match status" value="1"/>
</dbReference>
<dbReference type="InterPro" id="IPR050188">
    <property type="entry name" value="RluA_PseudoU_synthase"/>
</dbReference>
<organism evidence="7 8">
    <name type="scientific">Salimicrobium halophilum</name>
    <dbReference type="NCBI Taxonomy" id="86666"/>
    <lineage>
        <taxon>Bacteria</taxon>
        <taxon>Bacillati</taxon>
        <taxon>Bacillota</taxon>
        <taxon>Bacilli</taxon>
        <taxon>Bacillales</taxon>
        <taxon>Bacillaceae</taxon>
        <taxon>Salimicrobium</taxon>
    </lineage>
</organism>
<dbReference type="NCBIfam" id="TIGR00005">
    <property type="entry name" value="rluA_subfam"/>
    <property type="match status" value="1"/>
</dbReference>
<dbReference type="EMBL" id="FNEV01000006">
    <property type="protein sequence ID" value="SDJ49313.1"/>
    <property type="molecule type" value="Genomic_DNA"/>
</dbReference>
<evidence type="ECO:0000313" key="8">
    <source>
        <dbReference type="Proteomes" id="UP000199225"/>
    </source>
</evidence>
<feature type="active site" evidence="3">
    <location>
        <position position="139"/>
    </location>
</feature>
<dbReference type="GO" id="GO:0009982">
    <property type="term" value="F:pseudouridine synthase activity"/>
    <property type="evidence" value="ECO:0007669"/>
    <property type="project" value="InterPro"/>
</dbReference>
<evidence type="ECO:0000256" key="5">
    <source>
        <dbReference type="SAM" id="MobiDB-lite"/>
    </source>
</evidence>
<evidence type="ECO:0000256" key="2">
    <source>
        <dbReference type="ARBA" id="ARBA00010876"/>
    </source>
</evidence>
<evidence type="ECO:0000256" key="4">
    <source>
        <dbReference type="RuleBase" id="RU362028"/>
    </source>
</evidence>
<evidence type="ECO:0000313" key="7">
    <source>
        <dbReference type="EMBL" id="SDJ49313.1"/>
    </source>
</evidence>
<keyword evidence="4" id="KW-0413">Isomerase</keyword>
<feature type="compositionally biased region" description="Basic and acidic residues" evidence="5">
    <location>
        <begin position="185"/>
        <end position="201"/>
    </location>
</feature>
<dbReference type="GO" id="GO:0140098">
    <property type="term" value="F:catalytic activity, acting on RNA"/>
    <property type="evidence" value="ECO:0007669"/>
    <property type="project" value="UniProtKB-ARBA"/>
</dbReference>
<evidence type="ECO:0000256" key="3">
    <source>
        <dbReference type="PIRSR" id="PIRSR606225-1"/>
    </source>
</evidence>
<name>A0A1G8U6G1_9BACI</name>
<dbReference type="Proteomes" id="UP000199225">
    <property type="component" value="Unassembled WGS sequence"/>
</dbReference>
<sequence>MRRRYEWLYTMIPKSWEGLTIEKVMKRKWKLPRKLRHDFRSGGKVLLNGEHPHWKTAVVHEGDELGLRLFEPSTVRIPAVDMNLEVLFEDDHLLVVNKPAGVFTHPNGAEDGATLWNGVAYYSEQQSLPVLPKYIHRLDRHTSGAVLFGKHDLAIATLGEMMKKRRITRTYIAKVHGTMEEDEGRIDSPIDKDPAHTTKRRVDENGKQAVTNYSVLYRDDEHTLIRLHLETGRTHQIRVHLSSIGHPLLGDSLYGGSGDQQGRQALHAASLSFVHPFTEESITCYASVETSPFFEEEDLSFLKSN</sequence>
<dbReference type="PROSITE" id="PS01129">
    <property type="entry name" value="PSI_RLU"/>
    <property type="match status" value="1"/>
</dbReference>
<keyword evidence="8" id="KW-1185">Reference proteome</keyword>
<dbReference type="Pfam" id="PF00849">
    <property type="entry name" value="PseudoU_synth_2"/>
    <property type="match status" value="1"/>
</dbReference>
<evidence type="ECO:0000256" key="1">
    <source>
        <dbReference type="ARBA" id="ARBA00000073"/>
    </source>
</evidence>
<comment type="catalytic activity">
    <reaction evidence="1 4">
        <text>a uridine in RNA = a pseudouridine in RNA</text>
        <dbReference type="Rhea" id="RHEA:48348"/>
        <dbReference type="Rhea" id="RHEA-COMP:12068"/>
        <dbReference type="Rhea" id="RHEA-COMP:12069"/>
        <dbReference type="ChEBI" id="CHEBI:65314"/>
        <dbReference type="ChEBI" id="CHEBI:65315"/>
    </reaction>
</comment>
<feature type="domain" description="Pseudouridine synthase RsuA/RluA-like" evidence="6">
    <location>
        <begin position="92"/>
        <end position="243"/>
    </location>
</feature>
<dbReference type="GO" id="GO:0000455">
    <property type="term" value="P:enzyme-directed rRNA pseudouridine synthesis"/>
    <property type="evidence" value="ECO:0007669"/>
    <property type="project" value="TreeGrafter"/>
</dbReference>
<comment type="function">
    <text evidence="4">Responsible for synthesis of pseudouridine from uracil.</text>
</comment>
<dbReference type="Gene3D" id="3.30.2350.10">
    <property type="entry name" value="Pseudouridine synthase"/>
    <property type="match status" value="1"/>
</dbReference>
<dbReference type="RefSeq" id="WP_093193797.1">
    <property type="nucleotide sequence ID" value="NZ_FNEV01000006.1"/>
</dbReference>
<dbReference type="CDD" id="cd02869">
    <property type="entry name" value="PseudoU_synth_RluA_like"/>
    <property type="match status" value="1"/>
</dbReference>
<evidence type="ECO:0000259" key="6">
    <source>
        <dbReference type="Pfam" id="PF00849"/>
    </source>
</evidence>